<reference evidence="1" key="1">
    <citation type="journal article" date="2015" name="Nature">
        <title>Complex archaea that bridge the gap between prokaryotes and eukaryotes.</title>
        <authorList>
            <person name="Spang A."/>
            <person name="Saw J.H."/>
            <person name="Jorgensen S.L."/>
            <person name="Zaremba-Niedzwiedzka K."/>
            <person name="Martijn J."/>
            <person name="Lind A.E."/>
            <person name="van Eijk R."/>
            <person name="Schleper C."/>
            <person name="Guy L."/>
            <person name="Ettema T.J."/>
        </authorList>
    </citation>
    <scope>NUCLEOTIDE SEQUENCE</scope>
</reference>
<feature type="non-terminal residue" evidence="1">
    <location>
        <position position="408"/>
    </location>
</feature>
<protein>
    <submittedName>
        <fullName evidence="1">Uncharacterized protein</fullName>
    </submittedName>
</protein>
<name>A0A0F9HU99_9ZZZZ</name>
<proteinExistence type="predicted"/>
<dbReference type="AlphaFoldDB" id="A0A0F9HU99"/>
<evidence type="ECO:0000313" key="1">
    <source>
        <dbReference type="EMBL" id="KKL78712.1"/>
    </source>
</evidence>
<organism evidence="1">
    <name type="scientific">marine sediment metagenome</name>
    <dbReference type="NCBI Taxonomy" id="412755"/>
    <lineage>
        <taxon>unclassified sequences</taxon>
        <taxon>metagenomes</taxon>
        <taxon>ecological metagenomes</taxon>
    </lineage>
</organism>
<sequence>MNGFLGRALHDYKTTFISDSYFASRAGIFSKPAFYWSEIFLFGVTRGLNGLNLPQIIPSQSNFIDSYYDLFFPETFSDYRDANLIFLFETFYKYIADGSQTIRKANIIGRTEELFNFLANKFSLMLPPSLGTLRPGFQKIFLNKLMKNLVLPGSEKTDWAKRLYRVQSTNGKDSFPVGRISGYTWVFLETDSNEINNAFRNNRLTSNTIYTWKFSEYSIHSRINSDYFMDFDIVWDSILREKFEAAHTLLYNAFSRIPTSPAASVTIRLYGRTNVGIDTMQTIDKSPTSLDTEFKVAEIDVNLNNPSQAIISLLAWMILEPNIFAEVDWNGKNFLNLDIYDLYDFDYTQLGTASNKMSNRPFVWTETEEGSVFTPGAFKILQNEFTQIFDFKDIKYFLGFHNHELDNE</sequence>
<accession>A0A0F9HU99</accession>
<dbReference type="EMBL" id="LAZR01023371">
    <property type="protein sequence ID" value="KKL78712.1"/>
    <property type="molecule type" value="Genomic_DNA"/>
</dbReference>
<comment type="caution">
    <text evidence="1">The sequence shown here is derived from an EMBL/GenBank/DDBJ whole genome shotgun (WGS) entry which is preliminary data.</text>
</comment>
<gene>
    <name evidence="1" type="ORF">LCGC14_2022120</name>
</gene>